<gene>
    <name evidence="1" type="ORF">EVAR_97603_1</name>
</gene>
<keyword evidence="2" id="KW-1185">Reference proteome</keyword>
<reference evidence="1 2" key="1">
    <citation type="journal article" date="2019" name="Commun. Biol.">
        <title>The bagworm genome reveals a unique fibroin gene that provides high tensile strength.</title>
        <authorList>
            <person name="Kono N."/>
            <person name="Nakamura H."/>
            <person name="Ohtoshi R."/>
            <person name="Tomita M."/>
            <person name="Numata K."/>
            <person name="Arakawa K."/>
        </authorList>
    </citation>
    <scope>NUCLEOTIDE SEQUENCE [LARGE SCALE GENOMIC DNA]</scope>
</reference>
<dbReference type="AlphaFoldDB" id="A0A4C1XI65"/>
<proteinExistence type="predicted"/>
<sequence>MAKNICSIQALWLTNDYPLPLRASPPDRVNPAFQNQKVPAVTRYHENGLSWSPPLPYDRAEAIDLHDKRIRSATQFRQPHQTSERFVALCAHIAACTSNGAGFSAPSWGTIKKGRPITYSLRAKYMAREIQSIAAHAVEEMGSAKKYFHKPRILPPRWALTPKPNSSVAPEKSPPIQIERVKEKRTRDELSIASPLPHRCITRTCWTTHCPGRRRAAIPLRVHLVTYDP</sequence>
<evidence type="ECO:0000313" key="2">
    <source>
        <dbReference type="Proteomes" id="UP000299102"/>
    </source>
</evidence>
<name>A0A4C1XI65_EUMVA</name>
<protein>
    <submittedName>
        <fullName evidence="1">Uncharacterized protein</fullName>
    </submittedName>
</protein>
<dbReference type="EMBL" id="BGZK01000873">
    <property type="protein sequence ID" value="GBP63586.1"/>
    <property type="molecule type" value="Genomic_DNA"/>
</dbReference>
<evidence type="ECO:0000313" key="1">
    <source>
        <dbReference type="EMBL" id="GBP63586.1"/>
    </source>
</evidence>
<organism evidence="1 2">
    <name type="scientific">Eumeta variegata</name>
    <name type="common">Bagworm moth</name>
    <name type="synonym">Eumeta japonica</name>
    <dbReference type="NCBI Taxonomy" id="151549"/>
    <lineage>
        <taxon>Eukaryota</taxon>
        <taxon>Metazoa</taxon>
        <taxon>Ecdysozoa</taxon>
        <taxon>Arthropoda</taxon>
        <taxon>Hexapoda</taxon>
        <taxon>Insecta</taxon>
        <taxon>Pterygota</taxon>
        <taxon>Neoptera</taxon>
        <taxon>Endopterygota</taxon>
        <taxon>Lepidoptera</taxon>
        <taxon>Glossata</taxon>
        <taxon>Ditrysia</taxon>
        <taxon>Tineoidea</taxon>
        <taxon>Psychidae</taxon>
        <taxon>Oiketicinae</taxon>
        <taxon>Eumeta</taxon>
    </lineage>
</organism>
<dbReference type="Proteomes" id="UP000299102">
    <property type="component" value="Unassembled WGS sequence"/>
</dbReference>
<comment type="caution">
    <text evidence="1">The sequence shown here is derived from an EMBL/GenBank/DDBJ whole genome shotgun (WGS) entry which is preliminary data.</text>
</comment>
<accession>A0A4C1XI65</accession>